<sequence>MRTIWLVTAVTMVAVALTQYGCVKNDGDQYVGTWKRVSENGWFEVEINRNGSVDNFYVSHKVPNLGAESAADKWLTVREPAAILDGKMVVSGAVPYVVTVDKASGHLVVPGAEFVRTK</sequence>
<dbReference type="AlphaFoldDB" id="A0A6J5EZN7"/>
<gene>
    <name evidence="1" type="ORF">LMG29542_06787</name>
</gene>
<reference evidence="1 2" key="1">
    <citation type="submission" date="2020-04" db="EMBL/GenBank/DDBJ databases">
        <authorList>
            <person name="De Canck E."/>
        </authorList>
    </citation>
    <scope>NUCLEOTIDE SEQUENCE [LARGE SCALE GENOMIC DNA]</scope>
    <source>
        <strain evidence="1 2">LMG 29542</strain>
    </source>
</reference>
<evidence type="ECO:0000313" key="2">
    <source>
        <dbReference type="Proteomes" id="UP000494363"/>
    </source>
</evidence>
<dbReference type="Proteomes" id="UP000494363">
    <property type="component" value="Unassembled WGS sequence"/>
</dbReference>
<dbReference type="RefSeq" id="WP_246356169.1">
    <property type="nucleotide sequence ID" value="NZ_CADIKH010000056.1"/>
</dbReference>
<dbReference type="EMBL" id="CADIKH010000056">
    <property type="protein sequence ID" value="CAB3772070.1"/>
    <property type="molecule type" value="Genomic_DNA"/>
</dbReference>
<name>A0A6J5EZN7_9BURK</name>
<evidence type="ECO:0000313" key="1">
    <source>
        <dbReference type="EMBL" id="CAB3772070.1"/>
    </source>
</evidence>
<organism evidence="1 2">
    <name type="scientific">Paraburkholderia humisilvae</name>
    <dbReference type="NCBI Taxonomy" id="627669"/>
    <lineage>
        <taxon>Bacteria</taxon>
        <taxon>Pseudomonadati</taxon>
        <taxon>Pseudomonadota</taxon>
        <taxon>Betaproteobacteria</taxon>
        <taxon>Burkholderiales</taxon>
        <taxon>Burkholderiaceae</taxon>
        <taxon>Paraburkholderia</taxon>
    </lineage>
</organism>
<accession>A0A6J5EZN7</accession>
<proteinExistence type="predicted"/>
<keyword evidence="2" id="KW-1185">Reference proteome</keyword>
<protein>
    <submittedName>
        <fullName evidence="1">Uncharacterized protein</fullName>
    </submittedName>
</protein>